<accession>A0ABN8XPF3</accession>
<sequence length="264" mass="27740">MWNCSQATGPLGAQQLNAAWDGPASQTHALRRPAFFSQWPENTVCPSARPWPQMVRPGGLGGGHSRVPALRKRGVRPGLPHCHGTPCWPTATTPSSPSPVGSPLWPSPAGCPVGPSPCGAKGACSRGRLVWQKQPPLPLAWDSLFKQLCVELPLSVCLSPRLCPSRMKTYYPVGARAGHGGSTDGNDGLPAEFQEPSIPASSGNPGLLPSPLSAGPQWASVPAALMRVTSSEQLPCDRFRGESCVPPSLCPGGCTRLCVFISED</sequence>
<dbReference type="Proteomes" id="UP001176941">
    <property type="component" value="Unassembled WGS sequence"/>
</dbReference>
<name>A0ABN8XPF3_RANTA</name>
<comment type="caution">
    <text evidence="2">The sequence shown here is derived from an EMBL/GenBank/DDBJ whole genome shotgun (WGS) entry which is preliminary data.</text>
</comment>
<gene>
    <name evidence="2" type="ORF">MRATA1EN1_LOCUS32133</name>
</gene>
<proteinExistence type="predicted"/>
<organism evidence="2 3">
    <name type="scientific">Rangifer tarandus platyrhynchus</name>
    <name type="common">Svalbard reindeer</name>
    <dbReference type="NCBI Taxonomy" id="3082113"/>
    <lineage>
        <taxon>Eukaryota</taxon>
        <taxon>Metazoa</taxon>
        <taxon>Chordata</taxon>
        <taxon>Craniata</taxon>
        <taxon>Vertebrata</taxon>
        <taxon>Euteleostomi</taxon>
        <taxon>Mammalia</taxon>
        <taxon>Eutheria</taxon>
        <taxon>Laurasiatheria</taxon>
        <taxon>Artiodactyla</taxon>
        <taxon>Ruminantia</taxon>
        <taxon>Pecora</taxon>
        <taxon>Cervidae</taxon>
        <taxon>Odocoileinae</taxon>
        <taxon>Rangifer</taxon>
    </lineage>
</organism>
<evidence type="ECO:0000256" key="1">
    <source>
        <dbReference type="SAM" id="MobiDB-lite"/>
    </source>
</evidence>
<reference evidence="2" key="1">
    <citation type="submission" date="2023-04" db="EMBL/GenBank/DDBJ databases">
        <authorList>
            <consortium name="ELIXIR-Norway"/>
        </authorList>
    </citation>
    <scope>NUCLEOTIDE SEQUENCE [LARGE SCALE GENOMIC DNA]</scope>
</reference>
<feature type="compositionally biased region" description="Low complexity" evidence="1">
    <location>
        <begin position="199"/>
        <end position="211"/>
    </location>
</feature>
<protein>
    <submittedName>
        <fullName evidence="2">Uncharacterized protein</fullName>
    </submittedName>
</protein>
<feature type="region of interest" description="Disordered" evidence="1">
    <location>
        <begin position="178"/>
        <end position="211"/>
    </location>
</feature>
<evidence type="ECO:0000313" key="3">
    <source>
        <dbReference type="Proteomes" id="UP001176941"/>
    </source>
</evidence>
<dbReference type="EMBL" id="CATKSN020000908">
    <property type="protein sequence ID" value="CAI9150515.1"/>
    <property type="molecule type" value="Genomic_DNA"/>
</dbReference>
<keyword evidence="3" id="KW-1185">Reference proteome</keyword>
<evidence type="ECO:0000313" key="2">
    <source>
        <dbReference type="EMBL" id="CAI9150515.1"/>
    </source>
</evidence>